<organism evidence="1 2">
    <name type="scientific">Aestuariibaculum marinum</name>
    <dbReference type="NCBI Taxonomy" id="2683592"/>
    <lineage>
        <taxon>Bacteria</taxon>
        <taxon>Pseudomonadati</taxon>
        <taxon>Bacteroidota</taxon>
        <taxon>Flavobacteriia</taxon>
        <taxon>Flavobacteriales</taxon>
        <taxon>Flavobacteriaceae</taxon>
    </lineage>
</organism>
<dbReference type="AlphaFoldDB" id="A0A8J6U9Q0"/>
<dbReference type="Proteomes" id="UP000621516">
    <property type="component" value="Unassembled WGS sequence"/>
</dbReference>
<sequence length="173" mass="19929">MKNLLIGFFVLGFLNLGFSQNDTEVQAVVLEDVVLVNINKDYLAKVQSTDVDNRVRRLELAASRHNVLNSPLYDGRDEEFRTRFTGAEGFIDAYYDREGVILSTSEKYKNITLPEHIENSLLNEYPDWMVDQTSYVVFYDKDKATEMTYKLLLKKGKESKKLKLNPDGKSKSE</sequence>
<proteinExistence type="predicted"/>
<evidence type="ECO:0008006" key="3">
    <source>
        <dbReference type="Google" id="ProtNLM"/>
    </source>
</evidence>
<dbReference type="SUPFAM" id="SSF160574">
    <property type="entry name" value="BT0923-like"/>
    <property type="match status" value="1"/>
</dbReference>
<keyword evidence="2" id="KW-1185">Reference proteome</keyword>
<evidence type="ECO:0000313" key="1">
    <source>
        <dbReference type="EMBL" id="MBD0822433.1"/>
    </source>
</evidence>
<protein>
    <recommendedName>
        <fullName evidence="3">Nicotinate-nucleotide adenylyltransferase</fullName>
    </recommendedName>
</protein>
<name>A0A8J6U9Q0_9FLAO</name>
<dbReference type="EMBL" id="JACVXD010000001">
    <property type="protein sequence ID" value="MBD0822433.1"/>
    <property type="molecule type" value="Genomic_DNA"/>
</dbReference>
<evidence type="ECO:0000313" key="2">
    <source>
        <dbReference type="Proteomes" id="UP000621516"/>
    </source>
</evidence>
<reference evidence="1 2" key="1">
    <citation type="journal article" date="2018" name="J. Microbiol.">
        <title>Aestuariibaculum marinum sp. nov., a marine bacterium isolated from seawater in South Korea.</title>
        <authorList>
            <person name="Choi J."/>
            <person name="Lee D."/>
            <person name="Jang J.H."/>
            <person name="Cha S."/>
            <person name="Seo T."/>
        </authorList>
    </citation>
    <scope>NUCLEOTIDE SEQUENCE [LARGE SCALE GENOMIC DNA]</scope>
    <source>
        <strain evidence="1 2">IP7</strain>
    </source>
</reference>
<dbReference type="RefSeq" id="WP_188221756.1">
    <property type="nucleotide sequence ID" value="NZ_JACVXD010000001.1"/>
</dbReference>
<gene>
    <name evidence="1" type="ORF">ICJ85_00210</name>
</gene>
<comment type="caution">
    <text evidence="1">The sequence shown here is derived from an EMBL/GenBank/DDBJ whole genome shotgun (WGS) entry which is preliminary data.</text>
</comment>
<accession>A0A8J6U9Q0</accession>
<dbReference type="Gene3D" id="3.10.450.360">
    <property type="match status" value="1"/>
</dbReference>